<evidence type="ECO:0000256" key="1">
    <source>
        <dbReference type="ARBA" id="ARBA00004247"/>
    </source>
</evidence>
<dbReference type="SUPFAM" id="SSF49899">
    <property type="entry name" value="Concanavalin A-like lectins/glucanases"/>
    <property type="match status" value="3"/>
</dbReference>
<dbReference type="GO" id="GO:0030097">
    <property type="term" value="P:hemopoiesis"/>
    <property type="evidence" value="ECO:0007669"/>
    <property type="project" value="UniProtKB-ARBA"/>
</dbReference>
<dbReference type="FunFam" id="2.10.25.10:FF:000039">
    <property type="entry name" value="Crumbs cell polarity complex component 1"/>
    <property type="match status" value="1"/>
</dbReference>
<reference evidence="19" key="1">
    <citation type="submission" date="2025-08" db="UniProtKB">
        <authorList>
            <consortium name="RefSeq"/>
        </authorList>
    </citation>
    <scope>IDENTIFICATION</scope>
</reference>
<comment type="caution">
    <text evidence="14">Lacks conserved residue(s) required for the propagation of feature annotation.</text>
</comment>
<keyword evidence="5 15" id="KW-0812">Transmembrane</keyword>
<evidence type="ECO:0000256" key="8">
    <source>
        <dbReference type="ARBA" id="ARBA00022989"/>
    </source>
</evidence>
<evidence type="ECO:0000256" key="13">
    <source>
        <dbReference type="ARBA" id="ARBA00060989"/>
    </source>
</evidence>
<name>A0A6J2W7L6_CHACN</name>
<dbReference type="InterPro" id="IPR018097">
    <property type="entry name" value="EGF_Ca-bd_CS"/>
</dbReference>
<feature type="transmembrane region" description="Helical" evidence="15">
    <location>
        <begin position="1344"/>
        <end position="1370"/>
    </location>
</feature>
<dbReference type="InterPro" id="IPR001881">
    <property type="entry name" value="EGF-like_Ca-bd_dom"/>
</dbReference>
<feature type="disulfide bond" evidence="14">
    <location>
        <begin position="1284"/>
        <end position="1293"/>
    </location>
</feature>
<keyword evidence="8 15" id="KW-1133">Transmembrane helix</keyword>
<evidence type="ECO:0000256" key="14">
    <source>
        <dbReference type="PROSITE-ProRule" id="PRU00076"/>
    </source>
</evidence>
<feature type="domain" description="EGF-like" evidence="17">
    <location>
        <begin position="659"/>
        <end position="695"/>
    </location>
</feature>
<dbReference type="SUPFAM" id="SSF57196">
    <property type="entry name" value="EGF/Laminin"/>
    <property type="match status" value="15"/>
</dbReference>
<dbReference type="Gene3D" id="2.60.120.200">
    <property type="match status" value="3"/>
</dbReference>
<evidence type="ECO:0000256" key="5">
    <source>
        <dbReference type="ARBA" id="ARBA00022692"/>
    </source>
</evidence>
<evidence type="ECO:0000256" key="3">
    <source>
        <dbReference type="ARBA" id="ARBA00022475"/>
    </source>
</evidence>
<dbReference type="PROSITE" id="PS01186">
    <property type="entry name" value="EGF_2"/>
    <property type="match status" value="9"/>
</dbReference>
<dbReference type="PROSITE" id="PS00010">
    <property type="entry name" value="ASX_HYDROXYL"/>
    <property type="match status" value="9"/>
</dbReference>
<evidence type="ECO:0000256" key="15">
    <source>
        <dbReference type="SAM" id="Phobius"/>
    </source>
</evidence>
<feature type="disulfide bond" evidence="14">
    <location>
        <begin position="375"/>
        <end position="384"/>
    </location>
</feature>
<feature type="domain" description="EGF-like" evidence="17">
    <location>
        <begin position="55"/>
        <end position="94"/>
    </location>
</feature>
<feature type="domain" description="Laminin G" evidence="16">
    <location>
        <begin position="474"/>
        <end position="657"/>
    </location>
</feature>
<evidence type="ECO:0000256" key="7">
    <source>
        <dbReference type="ARBA" id="ARBA00022737"/>
    </source>
</evidence>
<feature type="domain" description="EGF-like" evidence="17">
    <location>
        <begin position="138"/>
        <end position="174"/>
    </location>
</feature>
<dbReference type="InterPro" id="IPR000152">
    <property type="entry name" value="EGF-type_Asp/Asn_hydroxyl_site"/>
</dbReference>
<dbReference type="FunFam" id="2.10.25.10:FF:000208">
    <property type="entry name" value="Crumbs 2, cell polarity complex component"/>
    <property type="match status" value="1"/>
</dbReference>
<evidence type="ECO:0000256" key="12">
    <source>
        <dbReference type="ARBA" id="ARBA00023273"/>
    </source>
</evidence>
<evidence type="ECO:0000256" key="4">
    <source>
        <dbReference type="ARBA" id="ARBA00022536"/>
    </source>
</evidence>
<comment type="subcellular location">
    <subcellularLocation>
        <location evidence="1">Apical cell membrane</location>
        <topology evidence="1">Single-pass type I membrane protein</topology>
    </subcellularLocation>
    <subcellularLocation>
        <location evidence="2">Cell projection</location>
    </subcellularLocation>
</comment>
<keyword evidence="4 14" id="KW-0245">EGF-like domain</keyword>
<dbReference type="GO" id="GO:0030855">
    <property type="term" value="P:epithelial cell differentiation"/>
    <property type="evidence" value="ECO:0007669"/>
    <property type="project" value="UniProtKB-ARBA"/>
</dbReference>
<evidence type="ECO:0000259" key="16">
    <source>
        <dbReference type="PROSITE" id="PS50025"/>
    </source>
</evidence>
<evidence type="ECO:0000259" key="17">
    <source>
        <dbReference type="PROSITE" id="PS50026"/>
    </source>
</evidence>
<feature type="disulfide bond" evidence="14">
    <location>
        <begin position="901"/>
        <end position="910"/>
    </location>
</feature>
<feature type="domain" description="EGF-like" evidence="17">
    <location>
        <begin position="252"/>
        <end position="289"/>
    </location>
</feature>
<proteinExistence type="inferred from homology"/>
<dbReference type="Gene3D" id="2.10.25.10">
    <property type="entry name" value="Laminin"/>
    <property type="match status" value="17"/>
</dbReference>
<dbReference type="FunFam" id="2.10.25.10:FF:000066">
    <property type="entry name" value="FAT atypical cadherin 4"/>
    <property type="match status" value="1"/>
</dbReference>
<dbReference type="GeneID" id="115820684"/>
<dbReference type="PROSITE" id="PS01187">
    <property type="entry name" value="EGF_CA"/>
    <property type="match status" value="3"/>
</dbReference>
<dbReference type="Pfam" id="PF02210">
    <property type="entry name" value="Laminin_G_2"/>
    <property type="match status" value="3"/>
</dbReference>
<comment type="similarity">
    <text evidence="13">Belongs to the Crumbs protein family.</text>
</comment>
<feature type="domain" description="EGF-like" evidence="17">
    <location>
        <begin position="387"/>
        <end position="429"/>
    </location>
</feature>
<dbReference type="PROSITE" id="PS50025">
    <property type="entry name" value="LAM_G_DOMAIN"/>
    <property type="match status" value="3"/>
</dbReference>
<keyword evidence="6" id="KW-0732">Signal</keyword>
<accession>A0A6J2W7L6</accession>
<evidence type="ECO:0000256" key="10">
    <source>
        <dbReference type="ARBA" id="ARBA00023157"/>
    </source>
</evidence>
<dbReference type="GO" id="GO:0005911">
    <property type="term" value="C:cell-cell junction"/>
    <property type="evidence" value="ECO:0007669"/>
    <property type="project" value="UniProtKB-ARBA"/>
</dbReference>
<dbReference type="CDD" id="cd00054">
    <property type="entry name" value="EGF_CA"/>
    <property type="match status" value="13"/>
</dbReference>
<protein>
    <submittedName>
        <fullName evidence="19">Protein crumbs homolog 1</fullName>
    </submittedName>
</protein>
<keyword evidence="18" id="KW-1185">Reference proteome</keyword>
<sequence length="1406" mass="152968">MRQSRDLGVTPLKASSLCLSKPCQNGATCRDGPTDFLCRCPSIGPAFANSHCSSSNALCHVPVCHDNATCQLTNAYSQELACHCTLDESGHICQSQVQLCAKRHCGEEVWCKPLLEPSEPGYVCVCRPGYKGALCEEEVDHCTPNPCQNGALCRSQDDGPTCFCVPGFQGARCDIEVDECISRPCQNGATCVNKIGHYSCLCSPGYTGASCETEIDECQSQPCLHGGSCRDNVNGFSCTCAAGFQGDRCGINIDECWSQPCQNGATCIDGINSYACNCAETGFIGVHCEEPIPPCYFQPCLNSAICQDKDGNYTCKCWPGFAGSHCEVDVDECASSPCLRGGTCMELSQPGLYGIEPLFPPHYDPSHVAGFICKCQPGHTGVLCEEDVIECEKGPCQNGGVCEDTQRGYICHCPPQSQNGVLYGGRNCTERLLGCEGHECQNEATCVPFLSEGLHGYSCSCRPGFAGSRCQMSTTFSFESPGSYLQLRTPLLDVEASSNITLSFRTVLPSAMLFQRGSDGGALLSLELLDGRLHLSLSIEDSTTSDRHSWAVDLPHNVTDGEWHAVEAVLDDGVLALRLLRPCEGEWCQSLTEVESSSTGMEPTLQSTFIGGLAEGDGPSKFGSTFIGCLRDLFVDSQLMVPEDWLSSSAVNVTRGCNHWDRCLENPCENRGHCINLWQGYQCKCQRPYVGQNCSDEYVTARFGNGDSQSYAVFTVSGETEQDMRLSMFVRTRRQTGLLLVLANATSQYLRMWLDQGRVVVQVNNFEAIRGESSIDDGDIHFVSVTVEQNQMTLSESDRRAGPVDVRSVHVQDGDAVYVGGLVEPKAAAAFGGYFKGCIQDLRLNDRNLEFFPLGVSGSTHPPQRMANVTRGCTGDNSCMKNPCENGGMCYAVWDDFTCVCPPNTAGRRCEEVKWCELMPCPPEATCHTIDHGYECISNATFLDEEMVSYRGNGYISRNLSKISFTIRTRRPNAAVLHAEKGLDFVTVSVQEGLLHLEMQSGTASAPLKLHSQRFIADGEWHSVELFMSKAWASTSTWTMSLDGMEPVISEEDSGNLDFLREGADIFLGGLGPEAGWNLIGCLGTVEIGGIALPYYSNSEVKLPRTQVEQFLRMSPGLVQSGCRGADVCRPDPCLNLGECYDLFNAFNCTCPSGLAGPRCELTSDTCASNPCIHGNCTSVTLAYECVCEVGYTGTNCEVEVDTCHNHKCVNGGTCLRGINQYSCLCAENFTGPYCNNEIEEIPWYITVKDVVPKLPVSVCGDEHHSYTCFNGGNCTETDLTCNCMPGFTGHRCEQDVDECKSNPCLNGGYCRNMVNKFHCVCDMSYAGETCQIDLNAESVASDLLLSVSLVSVVLLLVLFASATALVMALNRRATHGTYSPSRQEKEGSRVEMWNIVQPPPMERLI</sequence>
<dbReference type="OrthoDB" id="283575at2759"/>
<dbReference type="SMART" id="SM00179">
    <property type="entry name" value="EGF_CA"/>
    <property type="match status" value="16"/>
</dbReference>
<feature type="disulfide bond" evidence="14">
    <location>
        <begin position="1167"/>
        <end position="1177"/>
    </location>
</feature>
<dbReference type="GO" id="GO:0032991">
    <property type="term" value="C:protein-containing complex"/>
    <property type="evidence" value="ECO:0007669"/>
    <property type="project" value="UniProtKB-ARBA"/>
</dbReference>
<dbReference type="CTD" id="23418"/>
<dbReference type="InParanoid" id="A0A6J2W7L6"/>
<dbReference type="Proteomes" id="UP000504632">
    <property type="component" value="Chromosome 9"/>
</dbReference>
<keyword evidence="10 14" id="KW-1015">Disulfide bond</keyword>
<feature type="domain" description="EGF-like" evidence="17">
    <location>
        <begin position="875"/>
        <end position="911"/>
    </location>
</feature>
<feature type="domain" description="Laminin G" evidence="16">
    <location>
        <begin position="701"/>
        <end position="873"/>
    </location>
</feature>
<dbReference type="FunFam" id="2.10.25.10:FF:000348">
    <property type="entry name" value="Crumbs 1, cell polarity complex component"/>
    <property type="match status" value="1"/>
</dbReference>
<dbReference type="FunFam" id="2.10.25.10:FF:000123">
    <property type="entry name" value="Crumbs homolog 1 (Drosophila)"/>
    <property type="match status" value="1"/>
</dbReference>
<dbReference type="FunFam" id="2.60.120.200:FF:000055">
    <property type="entry name" value="Crumbs cell polarity complex component 1"/>
    <property type="match status" value="1"/>
</dbReference>
<dbReference type="Pfam" id="PF00008">
    <property type="entry name" value="EGF"/>
    <property type="match status" value="11"/>
</dbReference>
<feature type="domain" description="EGF-like" evidence="17">
    <location>
        <begin position="96"/>
        <end position="136"/>
    </location>
</feature>
<feature type="disulfide bond" evidence="14">
    <location>
        <begin position="1188"/>
        <end position="1197"/>
    </location>
</feature>
<feature type="domain" description="EGF-like" evidence="17">
    <location>
        <begin position="214"/>
        <end position="250"/>
    </location>
</feature>
<feature type="domain" description="EGF-like" evidence="17">
    <location>
        <begin position="1163"/>
        <end position="1198"/>
    </location>
</feature>
<dbReference type="InterPro" id="IPR001791">
    <property type="entry name" value="Laminin_G"/>
</dbReference>
<dbReference type="CDD" id="cd00110">
    <property type="entry name" value="LamG"/>
    <property type="match status" value="3"/>
</dbReference>
<dbReference type="PROSITE" id="PS00022">
    <property type="entry name" value="EGF_1"/>
    <property type="match status" value="15"/>
</dbReference>
<dbReference type="InterPro" id="IPR013320">
    <property type="entry name" value="ConA-like_dom_sf"/>
</dbReference>
<evidence type="ECO:0000313" key="18">
    <source>
        <dbReference type="Proteomes" id="UP000504632"/>
    </source>
</evidence>
<dbReference type="PANTHER" id="PTHR12916">
    <property type="entry name" value="CYTOCHROME C OXIDASE POLYPEPTIDE VIC-2"/>
    <property type="match status" value="1"/>
</dbReference>
<dbReference type="GO" id="GO:0048646">
    <property type="term" value="P:anatomical structure formation involved in morphogenesis"/>
    <property type="evidence" value="ECO:0007669"/>
    <property type="project" value="UniProtKB-ARBA"/>
</dbReference>
<feature type="domain" description="EGF-like" evidence="17">
    <location>
        <begin position="1256"/>
        <end position="1294"/>
    </location>
</feature>
<feature type="domain" description="EGF-like" evidence="17">
    <location>
        <begin position="431"/>
        <end position="471"/>
    </location>
</feature>
<dbReference type="FunFam" id="2.10.25.10:FF:000282">
    <property type="entry name" value="Crumbs cell polarity complex component 2"/>
    <property type="match status" value="1"/>
</dbReference>
<feature type="disulfide bond" evidence="14">
    <location>
        <begin position="84"/>
        <end position="93"/>
    </location>
</feature>
<evidence type="ECO:0000256" key="6">
    <source>
        <dbReference type="ARBA" id="ARBA00022729"/>
    </source>
</evidence>
<organism evidence="18 19">
    <name type="scientific">Chanos chanos</name>
    <name type="common">Milkfish</name>
    <name type="synonym">Mugil chanos</name>
    <dbReference type="NCBI Taxonomy" id="29144"/>
    <lineage>
        <taxon>Eukaryota</taxon>
        <taxon>Metazoa</taxon>
        <taxon>Chordata</taxon>
        <taxon>Craniata</taxon>
        <taxon>Vertebrata</taxon>
        <taxon>Euteleostomi</taxon>
        <taxon>Actinopterygii</taxon>
        <taxon>Neopterygii</taxon>
        <taxon>Teleostei</taxon>
        <taxon>Ostariophysi</taxon>
        <taxon>Gonorynchiformes</taxon>
        <taxon>Chanidae</taxon>
        <taxon>Chanos</taxon>
    </lineage>
</organism>
<evidence type="ECO:0000313" key="19">
    <source>
        <dbReference type="RefSeq" id="XP_030640189.1"/>
    </source>
</evidence>
<dbReference type="SMART" id="SM00181">
    <property type="entry name" value="EGF"/>
    <property type="match status" value="18"/>
</dbReference>
<dbReference type="GO" id="GO:0005112">
    <property type="term" value="F:Notch binding"/>
    <property type="evidence" value="ECO:0007669"/>
    <property type="project" value="TreeGrafter"/>
</dbReference>
<feature type="disulfide bond" evidence="14">
    <location>
        <begin position="126"/>
        <end position="135"/>
    </location>
</feature>
<feature type="domain" description="EGF-like" evidence="17">
    <location>
        <begin position="1125"/>
        <end position="1161"/>
    </location>
</feature>
<feature type="domain" description="EGF-like" evidence="17">
    <location>
        <begin position="14"/>
        <end position="53"/>
    </location>
</feature>
<feature type="domain" description="EGF-like" evidence="17">
    <location>
        <begin position="291"/>
        <end position="327"/>
    </location>
</feature>
<feature type="domain" description="EGF-like" evidence="17">
    <location>
        <begin position="329"/>
        <end position="385"/>
    </location>
</feature>
<feature type="disulfide bond" evidence="14">
    <location>
        <begin position="685"/>
        <end position="694"/>
    </location>
</feature>
<keyword evidence="12" id="KW-0966">Cell projection</keyword>
<evidence type="ECO:0000256" key="2">
    <source>
        <dbReference type="ARBA" id="ARBA00004316"/>
    </source>
</evidence>
<feature type="disulfide bond" evidence="14">
    <location>
        <begin position="240"/>
        <end position="249"/>
    </location>
</feature>
<dbReference type="GO" id="GO:0042995">
    <property type="term" value="C:cell projection"/>
    <property type="evidence" value="ECO:0007669"/>
    <property type="project" value="UniProtKB-SubCell"/>
</dbReference>
<dbReference type="GO" id="GO:0009952">
    <property type="term" value="P:anterior/posterior pattern specification"/>
    <property type="evidence" value="ECO:0007669"/>
    <property type="project" value="UniProtKB-ARBA"/>
</dbReference>
<dbReference type="GO" id="GO:0005509">
    <property type="term" value="F:calcium ion binding"/>
    <property type="evidence" value="ECO:0007669"/>
    <property type="project" value="InterPro"/>
</dbReference>
<evidence type="ECO:0000256" key="9">
    <source>
        <dbReference type="ARBA" id="ARBA00023136"/>
    </source>
</evidence>
<dbReference type="GO" id="GO:0019904">
    <property type="term" value="F:protein domain specific binding"/>
    <property type="evidence" value="ECO:0007669"/>
    <property type="project" value="UniProtKB-ARBA"/>
</dbReference>
<dbReference type="GO" id="GO:0007163">
    <property type="term" value="P:establishment or maintenance of cell polarity"/>
    <property type="evidence" value="ECO:0007669"/>
    <property type="project" value="UniProtKB-ARBA"/>
</dbReference>
<dbReference type="PROSITE" id="PS50026">
    <property type="entry name" value="EGF_3"/>
    <property type="match status" value="18"/>
</dbReference>
<feature type="disulfide bond" evidence="14">
    <location>
        <begin position="164"/>
        <end position="173"/>
    </location>
</feature>
<feature type="domain" description="EGF-like" evidence="17">
    <location>
        <begin position="176"/>
        <end position="212"/>
    </location>
</feature>
<feature type="domain" description="EGF-like" evidence="17">
    <location>
        <begin position="1200"/>
        <end position="1236"/>
    </location>
</feature>
<keyword evidence="7" id="KW-0677">Repeat</keyword>
<feature type="disulfide bond" evidence="14">
    <location>
        <begin position="1151"/>
        <end position="1160"/>
    </location>
</feature>
<feature type="disulfide bond" evidence="14">
    <location>
        <begin position="317"/>
        <end position="326"/>
    </location>
</feature>
<dbReference type="InterPro" id="IPR000742">
    <property type="entry name" value="EGF"/>
</dbReference>
<dbReference type="SMART" id="SM00282">
    <property type="entry name" value="LamG"/>
    <property type="match status" value="3"/>
</dbReference>
<dbReference type="GO" id="GO:0035282">
    <property type="term" value="P:segmentation"/>
    <property type="evidence" value="ECO:0007669"/>
    <property type="project" value="UniProtKB-ARBA"/>
</dbReference>
<dbReference type="FunFam" id="2.60.120.200:FF:000081">
    <property type="entry name" value="Crumbs 1, cell polarity complex component"/>
    <property type="match status" value="1"/>
</dbReference>
<dbReference type="FunFam" id="2.10.25.10:FF:000122">
    <property type="entry name" value="Protein crumbs homolog 2"/>
    <property type="match status" value="2"/>
</dbReference>
<dbReference type="FunFam" id="2.10.25.10:FF:000006">
    <property type="entry name" value="Versican core protein-like isoform 1"/>
    <property type="match status" value="1"/>
</dbReference>
<dbReference type="PANTHER" id="PTHR12916:SF4">
    <property type="entry name" value="UNINFLATABLE, ISOFORM C"/>
    <property type="match status" value="1"/>
</dbReference>
<feature type="disulfide bond" evidence="14">
    <location>
        <begin position="1226"/>
        <end position="1235"/>
    </location>
</feature>
<dbReference type="FunFam" id="2.10.25.10:FF:000252">
    <property type="entry name" value="Crumbs homolog 1 (Drosophila)"/>
    <property type="match status" value="1"/>
</dbReference>
<dbReference type="PRINTS" id="PR00010">
    <property type="entry name" value="EGFBLOOD"/>
</dbReference>
<gene>
    <name evidence="19" type="primary">crb1</name>
</gene>
<dbReference type="GO" id="GO:0007219">
    <property type="term" value="P:Notch signaling pathway"/>
    <property type="evidence" value="ECO:0007669"/>
    <property type="project" value="TreeGrafter"/>
</dbReference>
<dbReference type="RefSeq" id="XP_030640189.1">
    <property type="nucleotide sequence ID" value="XM_030784329.1"/>
</dbReference>
<dbReference type="GO" id="GO:0016324">
    <property type="term" value="C:apical plasma membrane"/>
    <property type="evidence" value="ECO:0007669"/>
    <property type="project" value="UniProtKB-SubCell"/>
</dbReference>
<dbReference type="FunFam" id="2.10.25.10:FF:000012">
    <property type="entry name" value="Delta-like protein"/>
    <property type="match status" value="1"/>
</dbReference>
<evidence type="ECO:0000256" key="11">
    <source>
        <dbReference type="ARBA" id="ARBA00023180"/>
    </source>
</evidence>
<feature type="domain" description="EGF-like" evidence="17">
    <location>
        <begin position="1296"/>
        <end position="1332"/>
    </location>
</feature>
<feature type="disulfide bond" evidence="14">
    <location>
        <begin position="1322"/>
        <end position="1331"/>
    </location>
</feature>
<keyword evidence="11" id="KW-0325">Glycoprotein</keyword>
<keyword evidence="3" id="KW-1003">Cell membrane</keyword>
<keyword evidence="9 15" id="KW-0472">Membrane</keyword>
<feature type="disulfide bond" evidence="14">
    <location>
        <begin position="461"/>
        <end position="470"/>
    </location>
</feature>
<feature type="disulfide bond" evidence="14">
    <location>
        <begin position="202"/>
        <end position="211"/>
    </location>
</feature>
<dbReference type="FunFam" id="2.10.25.10:FF:000279">
    <property type="entry name" value="Neurogenic locus notch 1"/>
    <property type="match status" value="1"/>
</dbReference>
<dbReference type="FunFam" id="2.10.25.10:FF:000575">
    <property type="entry name" value="Crumbs, isoform C"/>
    <property type="match status" value="1"/>
</dbReference>
<dbReference type="GO" id="GO:0048863">
    <property type="term" value="P:stem cell differentiation"/>
    <property type="evidence" value="ECO:0007669"/>
    <property type="project" value="UniProtKB-ARBA"/>
</dbReference>
<feature type="domain" description="Laminin G" evidence="16">
    <location>
        <begin position="937"/>
        <end position="1123"/>
    </location>
</feature>